<dbReference type="InterPro" id="IPR011993">
    <property type="entry name" value="PH-like_dom_sf"/>
</dbReference>
<feature type="region of interest" description="Disordered" evidence="23">
    <location>
        <begin position="83"/>
        <end position="187"/>
    </location>
</feature>
<dbReference type="InterPro" id="IPR010610">
    <property type="entry name" value="EryCIII-like_C"/>
</dbReference>
<gene>
    <name evidence="25" type="ORF">P174DRAFT_363258</name>
</gene>
<proteinExistence type="inferred from homology"/>
<evidence type="ECO:0000313" key="25">
    <source>
        <dbReference type="EMBL" id="PKX98132.1"/>
    </source>
</evidence>
<feature type="compositionally biased region" description="Polar residues" evidence="23">
    <location>
        <begin position="656"/>
        <end position="666"/>
    </location>
</feature>
<evidence type="ECO:0000256" key="12">
    <source>
        <dbReference type="ARBA" id="ARBA00022955"/>
    </source>
</evidence>
<evidence type="ECO:0000256" key="16">
    <source>
        <dbReference type="ARBA" id="ARBA00023136"/>
    </source>
</evidence>
<dbReference type="InterPro" id="IPR048066">
    <property type="entry name" value="ATG26_PH_GRAM1"/>
</dbReference>
<keyword evidence="17" id="KW-1207">Sterol metabolism</keyword>
<keyword evidence="15" id="KW-0443">Lipid metabolism</keyword>
<organism evidence="25 26">
    <name type="scientific">Aspergillus novofumigatus (strain IBT 16806)</name>
    <dbReference type="NCBI Taxonomy" id="1392255"/>
    <lineage>
        <taxon>Eukaryota</taxon>
        <taxon>Fungi</taxon>
        <taxon>Dikarya</taxon>
        <taxon>Ascomycota</taxon>
        <taxon>Pezizomycotina</taxon>
        <taxon>Eurotiomycetes</taxon>
        <taxon>Eurotiomycetidae</taxon>
        <taxon>Eurotiales</taxon>
        <taxon>Aspergillaceae</taxon>
        <taxon>Aspergillus</taxon>
        <taxon>Aspergillus subgen. Fumigati</taxon>
    </lineage>
</organism>
<feature type="compositionally biased region" description="Basic and acidic residues" evidence="23">
    <location>
        <begin position="126"/>
        <end position="138"/>
    </location>
</feature>
<evidence type="ECO:0000256" key="18">
    <source>
        <dbReference type="ARBA" id="ARBA00023221"/>
    </source>
</evidence>
<keyword evidence="14" id="KW-0756">Sterol biosynthesis</keyword>
<evidence type="ECO:0000256" key="13">
    <source>
        <dbReference type="ARBA" id="ARBA00023006"/>
    </source>
</evidence>
<dbReference type="GO" id="GO:0005975">
    <property type="term" value="P:carbohydrate metabolic process"/>
    <property type="evidence" value="ECO:0007669"/>
    <property type="project" value="InterPro"/>
</dbReference>
<evidence type="ECO:0000256" key="22">
    <source>
        <dbReference type="ARBA" id="ARBA00059773"/>
    </source>
</evidence>
<evidence type="ECO:0000256" key="2">
    <source>
        <dbReference type="ARBA" id="ARBA00004623"/>
    </source>
</evidence>
<feature type="region of interest" description="Disordered" evidence="23">
    <location>
        <begin position="205"/>
        <end position="232"/>
    </location>
</feature>
<dbReference type="PROSITE" id="PS50003">
    <property type="entry name" value="PH_DOMAIN"/>
    <property type="match status" value="1"/>
</dbReference>
<comment type="subcellular location">
    <subcellularLocation>
        <location evidence="1">Cytoplasm</location>
    </subcellularLocation>
    <subcellularLocation>
        <location evidence="2">Preautophagosomal structure membrane</location>
        <topology evidence="2">Peripheral membrane protein</topology>
    </subcellularLocation>
</comment>
<dbReference type="GO" id="GO:0016126">
    <property type="term" value="P:sterol biosynthetic process"/>
    <property type="evidence" value="ECO:0007669"/>
    <property type="project" value="UniProtKB-KW"/>
</dbReference>
<feature type="compositionally biased region" description="Acidic residues" evidence="23">
    <location>
        <begin position="1373"/>
        <end position="1394"/>
    </location>
</feature>
<dbReference type="GeneID" id="36529236"/>
<dbReference type="FunFam" id="3.40.50.2000:FF:000029">
    <property type="entry name" value="Sterol 3-beta-glucosyltransferase"/>
    <property type="match status" value="1"/>
</dbReference>
<keyword evidence="11" id="KW-0653">Protein transport</keyword>
<evidence type="ECO:0000256" key="3">
    <source>
        <dbReference type="ARBA" id="ARBA00006962"/>
    </source>
</evidence>
<dbReference type="InterPro" id="IPR004276">
    <property type="entry name" value="GlycoTrans_28_N"/>
</dbReference>
<keyword evidence="10 25" id="KW-0808">Transferase</keyword>
<sequence length="1433" mass="160986">MRPFLDDAKRRVDRKLSASRQSLSTSRLLPSALPDRLKDNHDAQVDFTAPPGGSGSREGHLQYMQQSIFGMIAAVGSRSDFHARFDESSDSDGETEQRPRKESSVRKGTSASANTSSLEPSQRSSSRTDGKSEKESGTRGRRHRRTISDHKLFRPFKSNSKHEPQTDPSTGDEMPSVSPPTRPRSATPRAAPILSRMVEAQAQFDLKTSSTERSQSSLDESGEKGPRDASVSPLSTRLMDMFGFDKPEKVLVEYACSLLQSMLLQGYMYVTEGHICFYAYLPKKSTVAIKSGYLYKRGRKNPKYSRYWFSLKGDVLSYYADPSNLYFPSGHVDLRYGISASLGEPKEKGREPRDFQVTTDQRTYYFRADSSMSAKEWVKALQKVIFRTHNEGESVKISFPIESIIDIEESPMVDFAETFKIRVIEDDDSYAIDEVRLLITILLHKAHDSQYFFTFFNSGREAFEFLRSLINDQSLKHSSQHLSPQPDLSPRFDRTRKSRNRWSLTTGTSRILGNSRAETQRKRSVSTSHMSLAHDVIKSSPATRHQDSSDSILNSFEQGSESSAAWQSMTDAAESASQILNRSDVFQSPTIYSLDRRPSGGERRGRRNSDETARSLSTRANAGTAHQIDELGRRTDGDTSEREARDSTGESDQDTQDPTKSFSGAPSLNELVKAGVYPLQRAAGLAEYLRTRSKQMSNLLAIESMGYLEKVSGMWTGGRKHYGEAEDVLPDDQDVDPEDKEDGCNYGDRFRAHFALPPTEKLQATYFAYLHRVLPLYGKIYVSQKKLCFRSLIPGTRTKMILPLRDIENVEKEKGFRFGYHGLVIIIRGHEELFFEFRTSDARDDCAVTLHQHLEAVKFMAESGLLAEQEQDESEAAMAEHRMLQEARYDDYGENDLRPLNESSEQHPIFDDPRASIVNFKPAESLRITCLTIGSRGDVQPYIALCKGLLAEGHRPKIATHAEFEPWVRKHGIDFAPVEGDPAELMRICVENGMFTYSFLKEASQKFRGWIDDLLSSAWASCQDSDLLIESPSAMAGIHIAEALRIPYFRAFTMPWSRTRAYPHAFAVPEHRMGGAYNYITYVMFDNVFWKAIAGQVNRWRKNELGLKATTLDKMQPNKVPFLYNYSPSVVPPPLDYPDWIRITGYWFLNEGTDWTPPAALSEFIQRAREDGKKIVYIGFGSIVVSDPSALTKTVIESVQKADVRCILSKGWSDRLGDPASAKPEVPLPPEIHQIQAAPHDWLFSHIDAAVHHGGAGTTGASLRAGVPTIIKPFFGDQFFFGSRVEDLGVGICMKKLNVSVFSRALWEATHSERMIIRAQDLGARIRNEDGVATAIQAIYRDLEYAKTLARQRSIASSTPFSPTPSAKTTAEQDADDDVEDSEEWTFVGDDTDMEMSKRLRDRAISDADMLPDRLLANSNPGDSGPGRKLSGR</sequence>
<keyword evidence="6" id="KW-0813">Transport</keyword>
<evidence type="ECO:0000259" key="24">
    <source>
        <dbReference type="PROSITE" id="PS50003"/>
    </source>
</evidence>
<dbReference type="GO" id="GO:0016906">
    <property type="term" value="F:sterol 3-beta-glucosyltransferase activity"/>
    <property type="evidence" value="ECO:0007669"/>
    <property type="project" value="UniProtKB-EC"/>
</dbReference>
<keyword evidence="9" id="KW-0328">Glycosyltransferase</keyword>
<keyword evidence="8" id="KW-0444">Lipid biosynthesis</keyword>
<feature type="compositionally biased region" description="Basic and acidic residues" evidence="23">
    <location>
        <begin position="1395"/>
        <end position="1406"/>
    </location>
</feature>
<keyword evidence="18" id="KW-0753">Steroid metabolism</keyword>
<evidence type="ECO:0000256" key="9">
    <source>
        <dbReference type="ARBA" id="ARBA00022676"/>
    </source>
</evidence>
<feature type="compositionally biased region" description="Basic and acidic residues" evidence="23">
    <location>
        <begin position="35"/>
        <end position="44"/>
    </location>
</feature>
<dbReference type="InterPro" id="IPR004182">
    <property type="entry name" value="GRAM"/>
</dbReference>
<feature type="region of interest" description="Disordered" evidence="23">
    <location>
        <begin position="477"/>
        <end position="496"/>
    </location>
</feature>
<dbReference type="OrthoDB" id="10261837at2759"/>
<dbReference type="Proteomes" id="UP000234474">
    <property type="component" value="Unassembled WGS sequence"/>
</dbReference>
<evidence type="ECO:0000256" key="14">
    <source>
        <dbReference type="ARBA" id="ARBA00023011"/>
    </source>
</evidence>
<dbReference type="FunFam" id="2.30.29.30:FF:000303">
    <property type="entry name" value="Sterol 3-beta-glucosyltransferase"/>
    <property type="match status" value="1"/>
</dbReference>
<feature type="domain" description="PH" evidence="24">
    <location>
        <begin position="287"/>
        <end position="386"/>
    </location>
</feature>
<dbReference type="InterPro" id="IPR050426">
    <property type="entry name" value="Glycosyltransferase_28"/>
</dbReference>
<dbReference type="PANTHER" id="PTHR48050">
    <property type="entry name" value="STEROL 3-BETA-GLUCOSYLTRANSFERASE"/>
    <property type="match status" value="1"/>
</dbReference>
<dbReference type="Gene3D" id="2.30.29.30">
    <property type="entry name" value="Pleckstrin-homology domain (PH domain)/Phosphotyrosine-binding domain (PTB)"/>
    <property type="match status" value="3"/>
</dbReference>
<feature type="region of interest" description="Disordered" evidence="23">
    <location>
        <begin position="512"/>
        <end position="556"/>
    </location>
</feature>
<dbReference type="STRING" id="1392255.A0A2I1CKI2"/>
<feature type="compositionally biased region" description="Basic and acidic residues" evidence="23">
    <location>
        <begin position="594"/>
        <end position="613"/>
    </location>
</feature>
<dbReference type="SUPFAM" id="SSF53756">
    <property type="entry name" value="UDP-Glycosyltransferase/glycogen phosphorylase"/>
    <property type="match status" value="1"/>
</dbReference>
<keyword evidence="12" id="KW-0752">Steroid biosynthesis</keyword>
<protein>
    <recommendedName>
        <fullName evidence="5">Sterol 3-beta-glucosyltransferase</fullName>
        <ecNumber evidence="4">2.4.1.173</ecNumber>
    </recommendedName>
    <alternativeName>
        <fullName evidence="19">Autophagy-related protein 26</fullName>
    </alternativeName>
</protein>
<keyword evidence="13" id="KW-0072">Autophagy</keyword>
<evidence type="ECO:0000256" key="11">
    <source>
        <dbReference type="ARBA" id="ARBA00022927"/>
    </source>
</evidence>
<dbReference type="InterPro" id="IPR001849">
    <property type="entry name" value="PH_domain"/>
</dbReference>
<dbReference type="OMA" id="WRNKTLG"/>
<dbReference type="Gene3D" id="3.40.50.2000">
    <property type="entry name" value="Glycogen Phosphorylase B"/>
    <property type="match status" value="2"/>
</dbReference>
<comment type="similarity">
    <text evidence="3">Belongs to the glycosyltransferase 28 family.</text>
</comment>
<accession>A0A2I1CKI2</accession>
<feature type="compositionally biased region" description="Basic and acidic residues" evidence="23">
    <location>
        <begin position="95"/>
        <end position="105"/>
    </location>
</feature>
<evidence type="ECO:0000256" key="17">
    <source>
        <dbReference type="ARBA" id="ARBA00023166"/>
    </source>
</evidence>
<dbReference type="FunFam" id="3.40.50.2000:FF:000009">
    <property type="entry name" value="Sterol 3-beta-glucosyltransferase UGT80A2"/>
    <property type="match status" value="1"/>
</dbReference>
<evidence type="ECO:0000256" key="7">
    <source>
        <dbReference type="ARBA" id="ARBA00022490"/>
    </source>
</evidence>
<feature type="compositionally biased region" description="Basic and acidic residues" evidence="23">
    <location>
        <begin position="627"/>
        <end position="648"/>
    </location>
</feature>
<evidence type="ECO:0000256" key="20">
    <source>
        <dbReference type="ARBA" id="ARBA00047886"/>
    </source>
</evidence>
<dbReference type="RefSeq" id="XP_024686727.1">
    <property type="nucleotide sequence ID" value="XM_024821910.1"/>
</dbReference>
<feature type="compositionally biased region" description="Low complexity" evidence="23">
    <location>
        <begin position="1356"/>
        <end position="1370"/>
    </location>
</feature>
<dbReference type="EC" id="2.4.1.173" evidence="4"/>
<evidence type="ECO:0000256" key="21">
    <source>
        <dbReference type="ARBA" id="ARBA00049453"/>
    </source>
</evidence>
<dbReference type="FunFam" id="2.30.29.30:FF:000560">
    <property type="entry name" value="Sterol 3-beta-glucosyltransferase"/>
    <property type="match status" value="1"/>
</dbReference>
<evidence type="ECO:0000256" key="15">
    <source>
        <dbReference type="ARBA" id="ARBA00023098"/>
    </source>
</evidence>
<dbReference type="SMART" id="SM00233">
    <property type="entry name" value="PH"/>
    <property type="match status" value="1"/>
</dbReference>
<feature type="compositionally biased region" description="Polar residues" evidence="23">
    <location>
        <begin position="106"/>
        <end position="115"/>
    </location>
</feature>
<name>A0A2I1CKI2_ASPN1</name>
<evidence type="ECO:0000256" key="19">
    <source>
        <dbReference type="ARBA" id="ARBA00029843"/>
    </source>
</evidence>
<dbReference type="InterPro" id="IPR048065">
    <property type="entry name" value="ATG26_PH_GRAM2"/>
</dbReference>
<dbReference type="PANTHER" id="PTHR48050:SF25">
    <property type="entry name" value="STEROL 3-BETA-GLUCOSYLTRANSFERASE"/>
    <property type="match status" value="1"/>
</dbReference>
<keyword evidence="26" id="KW-1185">Reference proteome</keyword>
<evidence type="ECO:0000256" key="10">
    <source>
        <dbReference type="ARBA" id="ARBA00022679"/>
    </source>
</evidence>
<evidence type="ECO:0000256" key="5">
    <source>
        <dbReference type="ARBA" id="ARBA00017894"/>
    </source>
</evidence>
<comment type="caution">
    <text evidence="25">The sequence shown here is derived from an EMBL/GenBank/DDBJ whole genome shotgun (WGS) entry which is preliminary data.</text>
</comment>
<dbReference type="EMBL" id="MSZS01000001">
    <property type="protein sequence ID" value="PKX98132.1"/>
    <property type="molecule type" value="Genomic_DNA"/>
</dbReference>
<dbReference type="GO" id="GO:0015031">
    <property type="term" value="P:protein transport"/>
    <property type="evidence" value="ECO:0007669"/>
    <property type="project" value="UniProtKB-KW"/>
</dbReference>
<evidence type="ECO:0000256" key="8">
    <source>
        <dbReference type="ARBA" id="ARBA00022516"/>
    </source>
</evidence>
<dbReference type="CDD" id="cd13216">
    <property type="entry name" value="PH-GRAM2_AGT26"/>
    <property type="match status" value="1"/>
</dbReference>
<dbReference type="Pfam" id="PF00169">
    <property type="entry name" value="PH"/>
    <property type="match status" value="1"/>
</dbReference>
<evidence type="ECO:0000256" key="23">
    <source>
        <dbReference type="SAM" id="MobiDB-lite"/>
    </source>
</evidence>
<dbReference type="CDD" id="cd13215">
    <property type="entry name" value="PH-GRAM1_AGT26"/>
    <property type="match status" value="1"/>
</dbReference>
<comment type="catalytic activity">
    <reaction evidence="21">
        <text>a sterol + UDP-alpha-D-glucose = a sterol 3-beta-D-glucoside + UDP + H(+)</text>
        <dbReference type="Rhea" id="RHEA:22724"/>
        <dbReference type="ChEBI" id="CHEBI:15378"/>
        <dbReference type="ChEBI" id="CHEBI:15889"/>
        <dbReference type="ChEBI" id="CHEBI:37424"/>
        <dbReference type="ChEBI" id="CHEBI:58223"/>
        <dbReference type="ChEBI" id="CHEBI:58885"/>
        <dbReference type="EC" id="2.4.1.173"/>
    </reaction>
    <physiologicalReaction direction="left-to-right" evidence="21">
        <dbReference type="Rhea" id="RHEA:22725"/>
    </physiologicalReaction>
</comment>
<evidence type="ECO:0000256" key="6">
    <source>
        <dbReference type="ARBA" id="ARBA00022448"/>
    </source>
</evidence>
<reference evidence="26" key="1">
    <citation type="journal article" date="2018" name="Proc. Natl. Acad. Sci. U.S.A.">
        <title>Linking secondary metabolites to gene clusters through genome sequencing of six diverse Aspergillus species.</title>
        <authorList>
            <person name="Kaerboelling I."/>
            <person name="Vesth T.C."/>
            <person name="Frisvad J.C."/>
            <person name="Nybo J.L."/>
            <person name="Theobald S."/>
            <person name="Kuo A."/>
            <person name="Bowyer P."/>
            <person name="Matsuda Y."/>
            <person name="Mondo S."/>
            <person name="Lyhne E.K."/>
            <person name="Kogle M.E."/>
            <person name="Clum A."/>
            <person name="Lipzen A."/>
            <person name="Salamov A."/>
            <person name="Ngan C.Y."/>
            <person name="Daum C."/>
            <person name="Chiniquy J."/>
            <person name="Barry K."/>
            <person name="LaButti K."/>
            <person name="Haridas S."/>
            <person name="Simmons B.A."/>
            <person name="Magnuson J.K."/>
            <person name="Mortensen U.H."/>
            <person name="Larsen T.O."/>
            <person name="Grigoriev I.V."/>
            <person name="Baker S.E."/>
            <person name="Andersen M.R."/>
        </authorList>
    </citation>
    <scope>NUCLEOTIDE SEQUENCE [LARGE SCALE GENOMIC DNA]</scope>
    <source>
        <strain evidence="26">IBT 16806</strain>
    </source>
</reference>
<dbReference type="GO" id="GO:0006914">
    <property type="term" value="P:autophagy"/>
    <property type="evidence" value="ECO:0007669"/>
    <property type="project" value="UniProtKB-KW"/>
</dbReference>
<evidence type="ECO:0000256" key="4">
    <source>
        <dbReference type="ARBA" id="ARBA00012650"/>
    </source>
</evidence>
<dbReference type="Pfam" id="PF02893">
    <property type="entry name" value="GRAM"/>
    <property type="match status" value="2"/>
</dbReference>
<feature type="compositionally biased region" description="Polar residues" evidence="23">
    <location>
        <begin position="206"/>
        <end position="219"/>
    </location>
</feature>
<keyword evidence="7" id="KW-0963">Cytoplasm</keyword>
<feature type="region of interest" description="Disordered" evidence="23">
    <location>
        <begin position="1"/>
        <end position="59"/>
    </location>
</feature>
<keyword evidence="16" id="KW-0472">Membrane</keyword>
<feature type="region of interest" description="Disordered" evidence="23">
    <location>
        <begin position="590"/>
        <end position="666"/>
    </location>
</feature>
<dbReference type="InterPro" id="IPR002213">
    <property type="entry name" value="UDP_glucos_trans"/>
</dbReference>
<dbReference type="Pfam" id="PF03033">
    <property type="entry name" value="Glyco_transf_28"/>
    <property type="match status" value="1"/>
</dbReference>
<evidence type="ECO:0000256" key="1">
    <source>
        <dbReference type="ARBA" id="ARBA00004496"/>
    </source>
</evidence>
<dbReference type="GO" id="GO:0034045">
    <property type="term" value="C:phagophore assembly site membrane"/>
    <property type="evidence" value="ECO:0007669"/>
    <property type="project" value="UniProtKB-SubCell"/>
</dbReference>
<dbReference type="Pfam" id="PF06722">
    <property type="entry name" value="EryCIII-like_C"/>
    <property type="match status" value="1"/>
</dbReference>
<dbReference type="VEuPathDB" id="FungiDB:P174DRAFT_363258"/>
<comment type="function">
    <text evidence="22">Sterol glycosyltransferase responsible for the glycosylation of ergosterol to form ergosterol-glucoside.</text>
</comment>
<comment type="catalytic activity">
    <reaction evidence="20">
        <text>ergosterol + UDP-alpha-D-glucose = ergosteryl 3-beta-D-glucoside + UDP + H(+)</text>
        <dbReference type="Rhea" id="RHEA:61836"/>
        <dbReference type="ChEBI" id="CHEBI:15378"/>
        <dbReference type="ChEBI" id="CHEBI:16933"/>
        <dbReference type="ChEBI" id="CHEBI:52973"/>
        <dbReference type="ChEBI" id="CHEBI:58223"/>
        <dbReference type="ChEBI" id="CHEBI:58885"/>
    </reaction>
    <physiologicalReaction direction="left-to-right" evidence="20">
        <dbReference type="Rhea" id="RHEA:61837"/>
    </physiologicalReaction>
</comment>
<feature type="compositionally biased region" description="Low complexity" evidence="23">
    <location>
        <begin position="116"/>
        <end position="125"/>
    </location>
</feature>
<evidence type="ECO:0000313" key="26">
    <source>
        <dbReference type="Proteomes" id="UP000234474"/>
    </source>
</evidence>
<feature type="compositionally biased region" description="Polar residues" evidence="23">
    <location>
        <begin position="18"/>
        <end position="28"/>
    </location>
</feature>
<dbReference type="CDD" id="cd03784">
    <property type="entry name" value="GT1_Gtf-like"/>
    <property type="match status" value="1"/>
</dbReference>
<feature type="compositionally biased region" description="Basic and acidic residues" evidence="23">
    <location>
        <begin position="1"/>
        <end position="16"/>
    </location>
</feature>
<dbReference type="SUPFAM" id="SSF50729">
    <property type="entry name" value="PH domain-like"/>
    <property type="match status" value="1"/>
</dbReference>
<dbReference type="SMART" id="SM00568">
    <property type="entry name" value="GRAM"/>
    <property type="match status" value="2"/>
</dbReference>
<feature type="region of interest" description="Disordered" evidence="23">
    <location>
        <begin position="1354"/>
        <end position="1433"/>
    </location>
</feature>